<gene>
    <name evidence="2" type="ORF">I7412_27165</name>
</gene>
<feature type="compositionally biased region" description="Low complexity" evidence="1">
    <location>
        <begin position="42"/>
        <end position="52"/>
    </location>
</feature>
<reference evidence="2" key="1">
    <citation type="submission" date="2020-12" db="EMBL/GenBank/DDBJ databases">
        <title>Genomic characterization of non-nitrogen-fixing Frankia strains.</title>
        <authorList>
            <person name="Carlos-Shanley C."/>
            <person name="Guerra T."/>
            <person name="Hahn D."/>
        </authorList>
    </citation>
    <scope>NUCLEOTIDE SEQUENCE</scope>
    <source>
        <strain evidence="2">CN6</strain>
    </source>
</reference>
<name>A0A937RNZ9_9ACTN</name>
<protein>
    <submittedName>
        <fullName evidence="2">Uncharacterized protein</fullName>
    </submittedName>
</protein>
<dbReference type="SUPFAM" id="SSF53474">
    <property type="entry name" value="alpha/beta-Hydrolases"/>
    <property type="match status" value="1"/>
</dbReference>
<dbReference type="Gene3D" id="3.40.50.1820">
    <property type="entry name" value="alpha/beta hydrolase"/>
    <property type="match status" value="1"/>
</dbReference>
<evidence type="ECO:0000313" key="2">
    <source>
        <dbReference type="EMBL" id="MBL7630774.1"/>
    </source>
</evidence>
<dbReference type="InterPro" id="IPR029058">
    <property type="entry name" value="AB_hydrolase_fold"/>
</dbReference>
<proteinExistence type="predicted"/>
<sequence>MSTSAGRGTRTWTTSAARRPAGTLIGMLVVALLLTAGCGAAGTSHEPGTAGPSSGGGSPVAGTPGTPGRAASVDPSVGVSIQPVRPAVPPDQGDFEGFATYSYIPAHPAGIIYLFHGSGGSADFAVKIETVDVLNEMIGRGFGYVATESTERSGGRRWDVDDPSLASNPDLARLDRLRRHVIETTAIDPGTPTYGLGMSNGSAFAALWAAAESAAGVPISGVALYMAGPTKAVDRLGGLRVPTFMVVGVNDTVTRPAKQKADLAAIARAGFPTELREVSQRPVTSARYLRVPGVTEATAKAVVTAYQQAGLIDSAGALLVSPSAGRADATDDPFRRIRLPAGLTPDQRTAIHAETLATIGAHQFNAEFKAQNADFFATHRIS</sequence>
<dbReference type="RefSeq" id="WP_203002855.1">
    <property type="nucleotide sequence ID" value="NZ_JADWYU010000145.1"/>
</dbReference>
<evidence type="ECO:0000256" key="1">
    <source>
        <dbReference type="SAM" id="MobiDB-lite"/>
    </source>
</evidence>
<dbReference type="AlphaFoldDB" id="A0A937RNZ9"/>
<dbReference type="EMBL" id="JAEACQ010000254">
    <property type="protein sequence ID" value="MBL7630774.1"/>
    <property type="molecule type" value="Genomic_DNA"/>
</dbReference>
<dbReference type="Proteomes" id="UP000604475">
    <property type="component" value="Unassembled WGS sequence"/>
</dbReference>
<keyword evidence="3" id="KW-1185">Reference proteome</keyword>
<feature type="region of interest" description="Disordered" evidence="1">
    <location>
        <begin position="42"/>
        <end position="75"/>
    </location>
</feature>
<accession>A0A937RNZ9</accession>
<comment type="caution">
    <text evidence="2">The sequence shown here is derived from an EMBL/GenBank/DDBJ whole genome shotgun (WGS) entry which is preliminary data.</text>
</comment>
<organism evidence="2 3">
    <name type="scientific">Frankia nepalensis</name>
    <dbReference type="NCBI Taxonomy" id="1836974"/>
    <lineage>
        <taxon>Bacteria</taxon>
        <taxon>Bacillati</taxon>
        <taxon>Actinomycetota</taxon>
        <taxon>Actinomycetes</taxon>
        <taxon>Frankiales</taxon>
        <taxon>Frankiaceae</taxon>
        <taxon>Frankia</taxon>
    </lineage>
</organism>
<evidence type="ECO:0000313" key="3">
    <source>
        <dbReference type="Proteomes" id="UP000604475"/>
    </source>
</evidence>